<evidence type="ECO:0000313" key="3">
    <source>
        <dbReference type="Proteomes" id="UP000469452"/>
    </source>
</evidence>
<dbReference type="Pfam" id="PF17653">
    <property type="entry name" value="DUF5522"/>
    <property type="match status" value="1"/>
</dbReference>
<evidence type="ECO:0000256" key="1">
    <source>
        <dbReference type="SAM" id="MobiDB-lite"/>
    </source>
</evidence>
<gene>
    <name evidence="2" type="ORF">AaE_009597</name>
</gene>
<evidence type="ECO:0000313" key="2">
    <source>
        <dbReference type="EMBL" id="KAF0726522.1"/>
    </source>
</evidence>
<dbReference type="PANTHER" id="PTHR21037:SF2">
    <property type="entry name" value="SIMILAR TO NOVEL PROTEIN"/>
    <property type="match status" value="1"/>
</dbReference>
<dbReference type="InterPro" id="IPR040807">
    <property type="entry name" value="DUF5522"/>
</dbReference>
<dbReference type="Proteomes" id="UP000469452">
    <property type="component" value="Unassembled WGS sequence"/>
</dbReference>
<feature type="region of interest" description="Disordered" evidence="1">
    <location>
        <begin position="62"/>
        <end position="93"/>
    </location>
</feature>
<organism evidence="2 3">
    <name type="scientific">Aphanomyces astaci</name>
    <name type="common">Crayfish plague agent</name>
    <dbReference type="NCBI Taxonomy" id="112090"/>
    <lineage>
        <taxon>Eukaryota</taxon>
        <taxon>Sar</taxon>
        <taxon>Stramenopiles</taxon>
        <taxon>Oomycota</taxon>
        <taxon>Saprolegniomycetes</taxon>
        <taxon>Saprolegniales</taxon>
        <taxon>Verrucalvaceae</taxon>
        <taxon>Aphanomyces</taxon>
    </lineage>
</organism>
<sequence length="199" mass="21828">MVRPTSNTLPSRVLSTSGVVVAVVGGYDGETSTPLVHFIPQPSLDILDTLIVPADEVNEVGAEKPTLSSTPRPPSSQPPSSQPTPPSSNVVQHTWAPTTPLTWSDIVADVTLAEDVQEIEDMDDEDDNDDLASERYRLLHRVACARGYRQYVDPGSGYTVFTALYLKDRACCGYKCRHCPWGHKNVKKGVKNPNPNLEW</sequence>
<reference evidence="2 3" key="1">
    <citation type="submission" date="2019-06" db="EMBL/GenBank/DDBJ databases">
        <title>Genomics analysis of Aphanomyces spp. identifies a new class of oomycete effector associated with host adaptation.</title>
        <authorList>
            <person name="Gaulin E."/>
        </authorList>
    </citation>
    <scope>NUCLEOTIDE SEQUENCE [LARGE SCALE GENOMIC DNA]</scope>
    <source>
        <strain evidence="2 3">E</strain>
    </source>
</reference>
<proteinExistence type="predicted"/>
<accession>A0A6A5A7A3</accession>
<dbReference type="PANTHER" id="PTHR21037">
    <property type="entry name" value="39S RIBOSOMAL PROTEIN L14, MITOCHONDRIAL"/>
    <property type="match status" value="1"/>
</dbReference>
<dbReference type="VEuPathDB" id="FungiDB:H257_00473"/>
<comment type="caution">
    <text evidence="2">The sequence shown here is derived from an EMBL/GenBank/DDBJ whole genome shotgun (WGS) entry which is preliminary data.</text>
</comment>
<name>A0A6A5A7A3_APHAT</name>
<protein>
    <submittedName>
        <fullName evidence="2">Uncharacterized protein</fullName>
    </submittedName>
</protein>
<dbReference type="EMBL" id="VJMI01015562">
    <property type="protein sequence ID" value="KAF0726522.1"/>
    <property type="molecule type" value="Genomic_DNA"/>
</dbReference>
<dbReference type="AlphaFoldDB" id="A0A6A5A7A3"/>
<feature type="compositionally biased region" description="Pro residues" evidence="1">
    <location>
        <begin position="71"/>
        <end position="86"/>
    </location>
</feature>